<dbReference type="STRING" id="1076935.U4LAP3"/>
<dbReference type="OMA" id="CAGMSGM"/>
<gene>
    <name evidence="2" type="ORF">PCON_10502</name>
</gene>
<keyword evidence="3" id="KW-1185">Reference proteome</keyword>
<evidence type="ECO:0000313" key="3">
    <source>
        <dbReference type="Proteomes" id="UP000018144"/>
    </source>
</evidence>
<name>U4LAP3_PYROM</name>
<dbReference type="PANTHER" id="PTHR28047:SF5">
    <property type="entry name" value="PROTEIN DCG1"/>
    <property type="match status" value="1"/>
</dbReference>
<sequence>MVQPTPRTILVINPNSTKAMTDALKPIIEPLLPSGFRADYYTGPEGRCPPSINDTMTTIESWENCLPELIQMVDQADAFLVACYSDHPIVTDLREHTDKPVIGIMEASLYHALSMLKPGQNFGIVTTGRYWVYALTEGVERILGGKKHFSGVGYTGFHADQLHDVSPDNLDMAMKGATKDVLEDKHCGVICLGCAGMVGMRKSVLDAAEEEGRKIKVVDGVVAGVQVLVGLLEAERQV</sequence>
<evidence type="ECO:0000256" key="1">
    <source>
        <dbReference type="ARBA" id="ARBA00038414"/>
    </source>
</evidence>
<dbReference type="InterPro" id="IPR052186">
    <property type="entry name" value="Hydantoin_racemase-like"/>
</dbReference>
<dbReference type="EMBL" id="HF935575">
    <property type="protein sequence ID" value="CCX10908.1"/>
    <property type="molecule type" value="Genomic_DNA"/>
</dbReference>
<comment type="similarity">
    <text evidence="1">Belongs to the HyuE racemase family.</text>
</comment>
<dbReference type="Gene3D" id="3.40.50.12500">
    <property type="match status" value="1"/>
</dbReference>
<proteinExistence type="inferred from homology"/>
<protein>
    <submittedName>
        <fullName evidence="2">Similar to Uncharacterized protein C1F7.10 acc. no. Q09921</fullName>
    </submittedName>
</protein>
<dbReference type="PANTHER" id="PTHR28047">
    <property type="entry name" value="PROTEIN DCG1"/>
    <property type="match status" value="1"/>
</dbReference>
<accession>U4LAP3</accession>
<dbReference type="eggNOG" id="ENOG502S1KP">
    <property type="taxonomic scope" value="Eukaryota"/>
</dbReference>
<dbReference type="Proteomes" id="UP000018144">
    <property type="component" value="Unassembled WGS sequence"/>
</dbReference>
<dbReference type="OrthoDB" id="412018at2759"/>
<dbReference type="AlphaFoldDB" id="U4LAP3"/>
<dbReference type="InterPro" id="IPR053714">
    <property type="entry name" value="Iso_Racemase_Enz_sf"/>
</dbReference>
<dbReference type="GO" id="GO:0047661">
    <property type="term" value="F:amino-acid racemase activity"/>
    <property type="evidence" value="ECO:0007669"/>
    <property type="project" value="InterPro"/>
</dbReference>
<organism evidence="2 3">
    <name type="scientific">Pyronema omphalodes (strain CBS 100304)</name>
    <name type="common">Pyronema confluens</name>
    <dbReference type="NCBI Taxonomy" id="1076935"/>
    <lineage>
        <taxon>Eukaryota</taxon>
        <taxon>Fungi</taxon>
        <taxon>Dikarya</taxon>
        <taxon>Ascomycota</taxon>
        <taxon>Pezizomycotina</taxon>
        <taxon>Pezizomycetes</taxon>
        <taxon>Pezizales</taxon>
        <taxon>Pyronemataceae</taxon>
        <taxon>Pyronema</taxon>
    </lineage>
</organism>
<dbReference type="Pfam" id="PF01177">
    <property type="entry name" value="Asp_Glu_race"/>
    <property type="match status" value="1"/>
</dbReference>
<dbReference type="InterPro" id="IPR015942">
    <property type="entry name" value="Asp/Glu/hydantoin_racemase"/>
</dbReference>
<evidence type="ECO:0000313" key="2">
    <source>
        <dbReference type="EMBL" id="CCX10908.1"/>
    </source>
</evidence>
<reference evidence="2 3" key="1">
    <citation type="journal article" date="2013" name="PLoS Genet.">
        <title>The genome and development-dependent transcriptomes of Pyronema confluens: a window into fungal evolution.</title>
        <authorList>
            <person name="Traeger S."/>
            <person name="Altegoer F."/>
            <person name="Freitag M."/>
            <person name="Gabaldon T."/>
            <person name="Kempken F."/>
            <person name="Kumar A."/>
            <person name="Marcet-Houben M."/>
            <person name="Poggeler S."/>
            <person name="Stajich J.E."/>
            <person name="Nowrousian M."/>
        </authorList>
    </citation>
    <scope>NUCLEOTIDE SEQUENCE [LARGE SCALE GENOMIC DNA]</scope>
    <source>
        <strain evidence="3">CBS 100304</strain>
        <tissue evidence="2">Vegetative mycelium</tissue>
    </source>
</reference>